<dbReference type="OrthoDB" id="2342176at2759"/>
<evidence type="ECO:0000313" key="3">
    <source>
        <dbReference type="EMBL" id="KZZ93723.1"/>
    </source>
</evidence>
<proteinExistence type="predicted"/>
<feature type="chain" id="PRO_5007835429" description="Extracellular protein" evidence="2">
    <location>
        <begin position="19"/>
        <end position="228"/>
    </location>
</feature>
<gene>
    <name evidence="3" type="ORF">AAL_05439</name>
</gene>
<dbReference type="PANTHER" id="PTHR36182">
    <property type="entry name" value="PROTEIN, PUTATIVE (AFU_ORTHOLOGUE AFUA_6G10930)-RELATED"/>
    <property type="match status" value="1"/>
</dbReference>
<dbReference type="Proteomes" id="UP000078544">
    <property type="component" value="Unassembled WGS sequence"/>
</dbReference>
<evidence type="ECO:0000313" key="4">
    <source>
        <dbReference type="Proteomes" id="UP000078544"/>
    </source>
</evidence>
<feature type="region of interest" description="Disordered" evidence="1">
    <location>
        <begin position="208"/>
        <end position="228"/>
    </location>
</feature>
<evidence type="ECO:0008006" key="5">
    <source>
        <dbReference type="Google" id="ProtNLM"/>
    </source>
</evidence>
<comment type="caution">
    <text evidence="3">The sequence shown here is derived from an EMBL/GenBank/DDBJ whole genome shotgun (WGS) entry which is preliminary data.</text>
</comment>
<dbReference type="EMBL" id="AZGY01000012">
    <property type="protein sequence ID" value="KZZ93723.1"/>
    <property type="molecule type" value="Genomic_DNA"/>
</dbReference>
<name>A0A162IHY9_9HYPO</name>
<dbReference type="AlphaFoldDB" id="A0A162IHY9"/>
<dbReference type="Gene3D" id="2.70.50.70">
    <property type="match status" value="1"/>
</dbReference>
<accession>A0A162IHY9</accession>
<sequence>MMMQPLTLLAAFSALATAHMEMSHPPPLRSKFNRYTTNIDYSMTSPLLASGANYPCKGYHKLLNSPQGRPVVTWEAGQSYNISIVGGASHAGGSCQVSLSYDRGATWTAIHSYIGGCPLTKNWVFTLPEDTPAGNALFAWSWFNRVGNREMYMNCAHVTIQSADMMGDAASEKKRSPYDSIYDRPAMFVANVRNGCSTREGTDVVFPNPGPDVDNISQKPAAPVGRCR</sequence>
<evidence type="ECO:0000256" key="2">
    <source>
        <dbReference type="SAM" id="SignalP"/>
    </source>
</evidence>
<protein>
    <recommendedName>
        <fullName evidence="5">Extracellular protein</fullName>
    </recommendedName>
</protein>
<dbReference type="PANTHER" id="PTHR36182:SF1">
    <property type="entry name" value="PROTEIN, PUTATIVE (AFU_ORTHOLOGUE AFUA_6G10930)-RELATED"/>
    <property type="match status" value="1"/>
</dbReference>
<reference evidence="3 4" key="1">
    <citation type="journal article" date="2016" name="Genome Biol. Evol.">
        <title>Divergent and convergent evolution of fungal pathogenicity.</title>
        <authorList>
            <person name="Shang Y."/>
            <person name="Xiao G."/>
            <person name="Zheng P."/>
            <person name="Cen K."/>
            <person name="Zhan S."/>
            <person name="Wang C."/>
        </authorList>
    </citation>
    <scope>NUCLEOTIDE SEQUENCE [LARGE SCALE GENOMIC DNA]</scope>
    <source>
        <strain evidence="3 4">RCEF 2490</strain>
    </source>
</reference>
<feature type="signal peptide" evidence="2">
    <location>
        <begin position="1"/>
        <end position="18"/>
    </location>
</feature>
<keyword evidence="4" id="KW-1185">Reference proteome</keyword>
<dbReference type="STRING" id="1081109.A0A162IHY9"/>
<organism evidence="3 4">
    <name type="scientific">Moelleriella libera RCEF 2490</name>
    <dbReference type="NCBI Taxonomy" id="1081109"/>
    <lineage>
        <taxon>Eukaryota</taxon>
        <taxon>Fungi</taxon>
        <taxon>Dikarya</taxon>
        <taxon>Ascomycota</taxon>
        <taxon>Pezizomycotina</taxon>
        <taxon>Sordariomycetes</taxon>
        <taxon>Hypocreomycetidae</taxon>
        <taxon>Hypocreales</taxon>
        <taxon>Clavicipitaceae</taxon>
        <taxon>Moelleriella</taxon>
    </lineage>
</organism>
<keyword evidence="2" id="KW-0732">Signal</keyword>
<evidence type="ECO:0000256" key="1">
    <source>
        <dbReference type="SAM" id="MobiDB-lite"/>
    </source>
</evidence>